<dbReference type="InterPro" id="IPR013786">
    <property type="entry name" value="AcylCoA_DH/ox_N"/>
</dbReference>
<dbReference type="AlphaFoldDB" id="A0A9P2WPX6"/>
<dbReference type="Gene3D" id="1.10.540.10">
    <property type="entry name" value="Acyl-CoA dehydrogenase/oxidase, N-terminal domain"/>
    <property type="match status" value="1"/>
</dbReference>
<keyword evidence="9" id="KW-1185">Reference proteome</keyword>
<dbReference type="InterPro" id="IPR009075">
    <property type="entry name" value="AcylCo_DH/oxidase_C"/>
</dbReference>
<dbReference type="Pfam" id="PF02771">
    <property type="entry name" value="Acyl-CoA_dh_N"/>
    <property type="match status" value="1"/>
</dbReference>
<evidence type="ECO:0000256" key="5">
    <source>
        <dbReference type="ARBA" id="ARBA00023002"/>
    </source>
</evidence>
<dbReference type="PANTHER" id="PTHR43884:SF20">
    <property type="entry name" value="ACYL-COA DEHYDROGENASE FADE28"/>
    <property type="match status" value="1"/>
</dbReference>
<dbReference type="PANTHER" id="PTHR43884">
    <property type="entry name" value="ACYL-COA DEHYDROGENASE"/>
    <property type="match status" value="1"/>
</dbReference>
<accession>A0A9P2WPX6</accession>
<dbReference type="Gene3D" id="1.20.140.10">
    <property type="entry name" value="Butyryl-CoA Dehydrogenase, subunit A, domain 3"/>
    <property type="match status" value="1"/>
</dbReference>
<keyword evidence="5" id="KW-0560">Oxidoreductase</keyword>
<keyword evidence="4" id="KW-0274">FAD</keyword>
<keyword evidence="3" id="KW-0285">Flavoprotein</keyword>
<evidence type="ECO:0000256" key="4">
    <source>
        <dbReference type="ARBA" id="ARBA00022827"/>
    </source>
</evidence>
<dbReference type="SUPFAM" id="SSF56645">
    <property type="entry name" value="Acyl-CoA dehydrogenase NM domain-like"/>
    <property type="match status" value="1"/>
</dbReference>
<dbReference type="InterPro" id="IPR037069">
    <property type="entry name" value="AcylCoA_DH/ox_N_sf"/>
</dbReference>
<dbReference type="InterPro" id="IPR009100">
    <property type="entry name" value="AcylCoA_DH/oxidase_NM_dom_sf"/>
</dbReference>
<organism evidence="8 9">
    <name type="scientific">Thermobifida fusca TM51</name>
    <dbReference type="NCBI Taxonomy" id="1169414"/>
    <lineage>
        <taxon>Bacteria</taxon>
        <taxon>Bacillati</taxon>
        <taxon>Actinomycetota</taxon>
        <taxon>Actinomycetes</taxon>
        <taxon>Streptosporangiales</taxon>
        <taxon>Nocardiopsidaceae</taxon>
        <taxon>Thermobifida</taxon>
    </lineage>
</organism>
<evidence type="ECO:0000313" key="8">
    <source>
        <dbReference type="EMBL" id="EOR70590.1"/>
    </source>
</evidence>
<dbReference type="EMBL" id="AOSG01000066">
    <property type="protein sequence ID" value="EOR70590.1"/>
    <property type="molecule type" value="Genomic_DNA"/>
</dbReference>
<dbReference type="CDD" id="cd00567">
    <property type="entry name" value="ACAD"/>
    <property type="match status" value="1"/>
</dbReference>
<reference evidence="8 9" key="1">
    <citation type="journal article" date="2013" name="Genome Announc.">
        <title>Draft Genome Sequence of the Lignocellulose Decomposer Thermobifida fusca Strain TM51.</title>
        <authorList>
            <person name="Toth A."/>
            <person name="Barna T."/>
            <person name="Nagy I."/>
            <person name="Horvath B."/>
            <person name="Nagy I."/>
            <person name="Tancsics A."/>
            <person name="Kriszt B."/>
            <person name="Baka E."/>
            <person name="Fekete C."/>
            <person name="Kukolya J."/>
        </authorList>
    </citation>
    <scope>NUCLEOTIDE SEQUENCE [LARGE SCALE GENOMIC DNA]</scope>
    <source>
        <strain evidence="8 9">TM51</strain>
    </source>
</reference>
<proteinExistence type="inferred from homology"/>
<protein>
    <submittedName>
        <fullName evidence="8">Acyl-CoA dehydrogenase</fullName>
    </submittedName>
</protein>
<comment type="cofactor">
    <cofactor evidence="1">
        <name>FAD</name>
        <dbReference type="ChEBI" id="CHEBI:57692"/>
    </cofactor>
</comment>
<evidence type="ECO:0000256" key="1">
    <source>
        <dbReference type="ARBA" id="ARBA00001974"/>
    </source>
</evidence>
<comment type="similarity">
    <text evidence="2">Belongs to the acyl-CoA dehydrogenase family.</text>
</comment>
<evidence type="ECO:0000256" key="3">
    <source>
        <dbReference type="ARBA" id="ARBA00022630"/>
    </source>
</evidence>
<dbReference type="InterPro" id="IPR036250">
    <property type="entry name" value="AcylCo_DH-like_C"/>
</dbReference>
<evidence type="ECO:0000256" key="2">
    <source>
        <dbReference type="ARBA" id="ARBA00009347"/>
    </source>
</evidence>
<evidence type="ECO:0000259" key="7">
    <source>
        <dbReference type="Pfam" id="PF02771"/>
    </source>
</evidence>
<dbReference type="Pfam" id="PF00441">
    <property type="entry name" value="Acyl-CoA_dh_1"/>
    <property type="match status" value="1"/>
</dbReference>
<dbReference type="GO" id="GO:0050660">
    <property type="term" value="F:flavin adenine dinucleotide binding"/>
    <property type="evidence" value="ECO:0007669"/>
    <property type="project" value="InterPro"/>
</dbReference>
<feature type="domain" description="Acyl-CoA dehydrogenase/oxidase N-terminal" evidence="7">
    <location>
        <begin position="12"/>
        <end position="126"/>
    </location>
</feature>
<evidence type="ECO:0000259" key="6">
    <source>
        <dbReference type="Pfam" id="PF00441"/>
    </source>
</evidence>
<feature type="domain" description="Acyl-CoA dehydrogenase/oxidase C-terminal" evidence="6">
    <location>
        <begin position="228"/>
        <end position="369"/>
    </location>
</feature>
<gene>
    <name evidence="8" type="ORF">TM51_11858</name>
</gene>
<dbReference type="GO" id="GO:0003995">
    <property type="term" value="F:acyl-CoA dehydrogenase activity"/>
    <property type="evidence" value="ECO:0007669"/>
    <property type="project" value="TreeGrafter"/>
</dbReference>
<name>A0A9P2WPX6_THEFU</name>
<sequence length="377" mass="39285">MSESELNLLYSEIEQELRASVRELLAHRCPWQSVLDRVSHHAPAEVTDRALWQELAELDVLGLFVPETLGGAGATAREASSVAEELGRAVAPVPFLGSAVLATGALVALGTAEEQVRALLTDLAAGQRCATLVVPLPTAPGSGFPSQVRADGSQLTGTVPGVVDALSADVLVVPALGAEGPGLYLLPADQATLSPVVSLDQTRPLAEVTLTGAEATRVAVGQQAVDAVEAALLTGAVLLAAEQLGTAEWAFDTTVAYLKERVQFARPIGSFQALKHRVADLWVLLAQARAVVRHAASALAADSEDLPLAAALAQAFVSEVAVKVTEEAVQLHGGIGFTWEHPVHLYLKRAKSASLSLGTADRHRARIADLVGLPPAP</sequence>
<dbReference type="Proteomes" id="UP000014184">
    <property type="component" value="Unassembled WGS sequence"/>
</dbReference>
<evidence type="ECO:0000313" key="9">
    <source>
        <dbReference type="Proteomes" id="UP000014184"/>
    </source>
</evidence>
<dbReference type="SUPFAM" id="SSF47203">
    <property type="entry name" value="Acyl-CoA dehydrogenase C-terminal domain-like"/>
    <property type="match status" value="1"/>
</dbReference>
<dbReference type="RefSeq" id="WP_011292733.1">
    <property type="nucleotide sequence ID" value="NZ_AOSG01000066.1"/>
</dbReference>
<comment type="caution">
    <text evidence="8">The sequence shown here is derived from an EMBL/GenBank/DDBJ whole genome shotgun (WGS) entry which is preliminary data.</text>
</comment>